<evidence type="ECO:0000256" key="1">
    <source>
        <dbReference type="SAM" id="MobiDB-lite"/>
    </source>
</evidence>
<reference evidence="3 4" key="1">
    <citation type="submission" date="2024-11" db="EMBL/GenBank/DDBJ databases">
        <authorList>
            <person name="Heng Y.C."/>
            <person name="Lim A.C.H."/>
            <person name="Lee J.K.Y."/>
            <person name="Kittelmann S."/>
        </authorList>
    </citation>
    <scope>NUCLEOTIDE SEQUENCE [LARGE SCALE GENOMIC DNA]</scope>
    <source>
        <strain evidence="3 4">WILCCON 0269</strain>
    </source>
</reference>
<sequence>MTEKNDNQEQLSVDEQAKQQFLEELKNKNMEEKRKLEEFKNQQEKNKSGDEVENIDEDEIVNAEKEENESGNELEDINTDDTAEFEEEESNLVDTVGDIDESKENEFRDELENNIEVMNKNEIVNVNKEKNSKDKTNKMKISFLPKKLKASIIDTVITSLVSLGILYLFDAILRVIGYQVVDMKGMFIIVFIIILILYPFIMSKCKYKKTIGEKFSEILK</sequence>
<feature type="transmembrane region" description="Helical" evidence="2">
    <location>
        <begin position="181"/>
        <end position="201"/>
    </location>
</feature>
<keyword evidence="4" id="KW-1185">Reference proteome</keyword>
<keyword evidence="2" id="KW-0812">Transmembrane</keyword>
<feature type="compositionally biased region" description="Basic and acidic residues" evidence="1">
    <location>
        <begin position="15"/>
        <end position="50"/>
    </location>
</feature>
<evidence type="ECO:0000313" key="4">
    <source>
        <dbReference type="Proteomes" id="UP001623660"/>
    </source>
</evidence>
<evidence type="ECO:0008006" key="5">
    <source>
        <dbReference type="Google" id="ProtNLM"/>
    </source>
</evidence>
<evidence type="ECO:0000313" key="3">
    <source>
        <dbReference type="EMBL" id="MFL0194859.1"/>
    </source>
</evidence>
<dbReference type="Proteomes" id="UP001623660">
    <property type="component" value="Unassembled WGS sequence"/>
</dbReference>
<organism evidence="3 4">
    <name type="scientific">Candidatus Clostridium eludens</name>
    <dbReference type="NCBI Taxonomy" id="3381663"/>
    <lineage>
        <taxon>Bacteria</taxon>
        <taxon>Bacillati</taxon>
        <taxon>Bacillota</taxon>
        <taxon>Clostridia</taxon>
        <taxon>Eubacteriales</taxon>
        <taxon>Clostridiaceae</taxon>
        <taxon>Clostridium</taxon>
    </lineage>
</organism>
<keyword evidence="2" id="KW-1133">Transmembrane helix</keyword>
<gene>
    <name evidence="3" type="ORF">ACJDU8_04620</name>
</gene>
<keyword evidence="2" id="KW-0472">Membrane</keyword>
<evidence type="ECO:0000256" key="2">
    <source>
        <dbReference type="SAM" id="Phobius"/>
    </source>
</evidence>
<protein>
    <recommendedName>
        <fullName evidence="5">RDD domain-containing protein</fullName>
    </recommendedName>
</protein>
<comment type="caution">
    <text evidence="3">The sequence shown here is derived from an EMBL/GenBank/DDBJ whole genome shotgun (WGS) entry which is preliminary data.</text>
</comment>
<name>A0ABW8SI58_9CLOT</name>
<feature type="region of interest" description="Disordered" evidence="1">
    <location>
        <begin position="1"/>
        <end position="92"/>
    </location>
</feature>
<feature type="compositionally biased region" description="Acidic residues" evidence="1">
    <location>
        <begin position="51"/>
        <end position="92"/>
    </location>
</feature>
<feature type="transmembrane region" description="Helical" evidence="2">
    <location>
        <begin position="148"/>
        <end position="169"/>
    </location>
</feature>
<dbReference type="RefSeq" id="WP_406791106.1">
    <property type="nucleotide sequence ID" value="NZ_JBJHZX010000005.1"/>
</dbReference>
<proteinExistence type="predicted"/>
<accession>A0ABW8SI58</accession>
<dbReference type="EMBL" id="JBJHZX010000005">
    <property type="protein sequence ID" value="MFL0194859.1"/>
    <property type="molecule type" value="Genomic_DNA"/>
</dbReference>